<dbReference type="Pfam" id="PF14403">
    <property type="entry name" value="CP_ATPgrasp_2"/>
    <property type="match status" value="1"/>
</dbReference>
<comment type="catalytic activity">
    <reaction evidence="4 5">
        <text>L-cysteine + L-glutamate + ATP = gamma-L-glutamyl-L-cysteine + ADP + phosphate + H(+)</text>
        <dbReference type="Rhea" id="RHEA:13285"/>
        <dbReference type="ChEBI" id="CHEBI:15378"/>
        <dbReference type="ChEBI" id="CHEBI:29985"/>
        <dbReference type="ChEBI" id="CHEBI:30616"/>
        <dbReference type="ChEBI" id="CHEBI:35235"/>
        <dbReference type="ChEBI" id="CHEBI:43474"/>
        <dbReference type="ChEBI" id="CHEBI:58173"/>
        <dbReference type="ChEBI" id="CHEBI:456216"/>
        <dbReference type="EC" id="6.3.2.2"/>
    </reaction>
</comment>
<evidence type="ECO:0000256" key="6">
    <source>
        <dbReference type="SAM" id="MobiDB-lite"/>
    </source>
</evidence>
<dbReference type="RefSeq" id="WP_190265827.1">
    <property type="nucleotide sequence ID" value="NZ_BAABAD010000003.1"/>
</dbReference>
<comment type="caution">
    <text evidence="8">The sequence shown here is derived from an EMBL/GenBank/DDBJ whole genome shotgun (WGS) entry which is preliminary data.</text>
</comment>
<dbReference type="Gene3D" id="3.30.590.20">
    <property type="match status" value="1"/>
</dbReference>
<protein>
    <recommendedName>
        <fullName evidence="5">Putative glutamate--cysteine ligase 2</fullName>
        <ecNumber evidence="5">6.3.2.2</ecNumber>
    </recommendedName>
    <alternativeName>
        <fullName evidence="5">Gamma-glutamylcysteine synthetase 2</fullName>
        <shortName evidence="5">GCS 2</shortName>
        <shortName evidence="5">Gamma-GCS 2</shortName>
    </alternativeName>
</protein>
<gene>
    <name evidence="8" type="ORF">IDF66_04395</name>
</gene>
<dbReference type="InterPro" id="IPR025841">
    <property type="entry name" value="CP_ATPgrasp_2"/>
</dbReference>
<dbReference type="HAMAP" id="MF_01609">
    <property type="entry name" value="Glu_cys_ligase_2"/>
    <property type="match status" value="1"/>
</dbReference>
<reference evidence="8 9" key="1">
    <citation type="submission" date="2020-09" db="EMBL/GenBank/DDBJ databases">
        <title>Novel species in genus Gordonia.</title>
        <authorList>
            <person name="Zhang G."/>
        </authorList>
    </citation>
    <scope>NUCLEOTIDE SEQUENCE [LARGE SCALE GENOMIC DNA]</scope>
    <source>
        <strain evidence="8 9">ON-33</strain>
    </source>
</reference>
<dbReference type="PANTHER" id="PTHR34595">
    <property type="entry name" value="BLR5612 PROTEIN"/>
    <property type="match status" value="1"/>
</dbReference>
<name>A0ABR7W7L3_9ACTN</name>
<dbReference type="InterPro" id="IPR011793">
    <property type="entry name" value="YbdK"/>
</dbReference>
<dbReference type="EMBL" id="JACWMS010000001">
    <property type="protein sequence ID" value="MBD1318814.1"/>
    <property type="molecule type" value="Genomic_DNA"/>
</dbReference>
<dbReference type="EC" id="6.3.2.2" evidence="5"/>
<dbReference type="SUPFAM" id="SSF55931">
    <property type="entry name" value="Glutamine synthetase/guanido kinase"/>
    <property type="match status" value="1"/>
</dbReference>
<keyword evidence="2 5" id="KW-0547">Nucleotide-binding</keyword>
<comment type="similarity">
    <text evidence="5">Belongs to the glutamate--cysteine ligase type 2 family. YbdK subfamily.</text>
</comment>
<sequence>MTPADACAGPADPAGAVRKVGVEEEFHLVDLRTSRLTTRAPELLDVLPPGSPYVEELQRCVIEANSDVHRHLDDLRVNLQSNRSVLVDAAAGLGIGVVAAGSVPLSVPTEMLVTETPRYRRMLADYQLLAREQLICGTQVHVDVTDRDEAVAIASRISPYIPSLLALSASSPFWADGTDTGYASARTLVWQRWPTTGPFPDVYSAAEYDDEIERLINSGVITDPGMVYFDVRPSARVNTLELRVCDSCPSVDTIALIAALFRALVIREARRLDSPSPPTSPALYRAAIWQAARAGLEGDLIDVDHSTPRPAADVITDLTASLRNELEDCGDWPAVDELTRQALTFGSSSARQRRTLRRRGRFTAVVDNLIAETAGTLTEAPLPDDPEGRLLHGYRRPEQPADIPTVDSPDRASYDEAVASAGASRPGYAEILASAAALGANTLRKRQYQIEREQSIDGVTFRVTGQSRAQLFPLDVMPRYIGADDWQRVSRGLRQRALALNTFITDVYGDQECIHGGILPPEALDRAPGYRQTGRMPAWQRVRTHICGTDLVSPEPGHFVVLEDNLRVPSGIAYAMSNRTLMTQFMSEIPMPAATMSVADVPRMLGETIAAAAPPDAHADGIDIMISSGWQDSAWFEHTILAAGAGLRLTTPEHISVDVTDGPDAGRVFFHHGTSRVPVNTAYVRMDEDMLLSSNGFHDQPLRDGILDGLGRGRFALANALGNGVGDDKAIYHYVPAMIRYYLGEEPLLDQVPTWLCAERHQRDHVVDNLEHLVVKPIDGLGGSGITIGPECTAEELSRRRVDLLTQPERFIAQEVVALSTHPTFDGNGFYAHHVDLRAFVHLRAAGDERVSAHVAPAALTRVAPAGSLIVNSSRGGGGKDTWIQGADPAPREG</sequence>
<proteinExistence type="inferred from homology"/>
<evidence type="ECO:0000256" key="5">
    <source>
        <dbReference type="HAMAP-Rule" id="MF_01609"/>
    </source>
</evidence>
<dbReference type="Pfam" id="PF04107">
    <property type="entry name" value="GCS2"/>
    <property type="match status" value="1"/>
</dbReference>
<comment type="function">
    <text evidence="5">ATP-dependent carboxylate-amine ligase which exhibits weak glutamate--cysteine ligase activity.</text>
</comment>
<dbReference type="Gene3D" id="3.30.1490.270">
    <property type="match status" value="1"/>
</dbReference>
<dbReference type="InterPro" id="IPR006336">
    <property type="entry name" value="GCS2"/>
</dbReference>
<evidence type="ECO:0000256" key="1">
    <source>
        <dbReference type="ARBA" id="ARBA00022598"/>
    </source>
</evidence>
<dbReference type="InterPro" id="IPR014746">
    <property type="entry name" value="Gln_synth/guanido_kin_cat_dom"/>
</dbReference>
<evidence type="ECO:0000256" key="4">
    <source>
        <dbReference type="ARBA" id="ARBA00048819"/>
    </source>
</evidence>
<dbReference type="InterPro" id="IPR051680">
    <property type="entry name" value="ATP-dep_Glu-Cys_Ligase-2"/>
</dbReference>
<dbReference type="NCBIfam" id="NF010041">
    <property type="entry name" value="PRK13517.1-1"/>
    <property type="match status" value="1"/>
</dbReference>
<dbReference type="PANTHER" id="PTHR34595:SF7">
    <property type="entry name" value="SLL1039 PROTEIN"/>
    <property type="match status" value="1"/>
</dbReference>
<feature type="domain" description="Circularly permuted ATP-grasp type 2" evidence="7">
    <location>
        <begin position="478"/>
        <end position="864"/>
    </location>
</feature>
<keyword evidence="1 5" id="KW-0436">Ligase</keyword>
<keyword evidence="9" id="KW-1185">Reference proteome</keyword>
<dbReference type="Gene3D" id="3.40.50.11290">
    <property type="match status" value="1"/>
</dbReference>
<keyword evidence="3 5" id="KW-0067">ATP-binding</keyword>
<evidence type="ECO:0000256" key="2">
    <source>
        <dbReference type="ARBA" id="ARBA00022741"/>
    </source>
</evidence>
<dbReference type="SUPFAM" id="SSF56059">
    <property type="entry name" value="Glutathione synthetase ATP-binding domain-like"/>
    <property type="match status" value="1"/>
</dbReference>
<accession>A0ABR7W7L3</accession>
<dbReference type="GO" id="GO:0016874">
    <property type="term" value="F:ligase activity"/>
    <property type="evidence" value="ECO:0007669"/>
    <property type="project" value="UniProtKB-KW"/>
</dbReference>
<organism evidence="8 9">
    <name type="scientific">Gordonia hankookensis</name>
    <dbReference type="NCBI Taxonomy" id="589403"/>
    <lineage>
        <taxon>Bacteria</taxon>
        <taxon>Bacillati</taxon>
        <taxon>Actinomycetota</taxon>
        <taxon>Actinomycetes</taxon>
        <taxon>Mycobacteriales</taxon>
        <taxon>Gordoniaceae</taxon>
        <taxon>Gordonia</taxon>
    </lineage>
</organism>
<evidence type="ECO:0000313" key="8">
    <source>
        <dbReference type="EMBL" id="MBD1318814.1"/>
    </source>
</evidence>
<dbReference type="NCBIfam" id="TIGR02050">
    <property type="entry name" value="gshA_cyan_rel"/>
    <property type="match status" value="1"/>
</dbReference>
<feature type="region of interest" description="Disordered" evidence="6">
    <location>
        <begin position="871"/>
        <end position="894"/>
    </location>
</feature>
<evidence type="ECO:0000256" key="3">
    <source>
        <dbReference type="ARBA" id="ARBA00022840"/>
    </source>
</evidence>
<evidence type="ECO:0000259" key="7">
    <source>
        <dbReference type="Pfam" id="PF14403"/>
    </source>
</evidence>
<dbReference type="Proteomes" id="UP000602395">
    <property type="component" value="Unassembled WGS sequence"/>
</dbReference>
<evidence type="ECO:0000313" key="9">
    <source>
        <dbReference type="Proteomes" id="UP000602395"/>
    </source>
</evidence>